<organism evidence="1 2">
    <name type="scientific">Oedothorax gibbosus</name>
    <dbReference type="NCBI Taxonomy" id="931172"/>
    <lineage>
        <taxon>Eukaryota</taxon>
        <taxon>Metazoa</taxon>
        <taxon>Ecdysozoa</taxon>
        <taxon>Arthropoda</taxon>
        <taxon>Chelicerata</taxon>
        <taxon>Arachnida</taxon>
        <taxon>Araneae</taxon>
        <taxon>Araneomorphae</taxon>
        <taxon>Entelegynae</taxon>
        <taxon>Araneoidea</taxon>
        <taxon>Linyphiidae</taxon>
        <taxon>Erigoninae</taxon>
        <taxon>Oedothorax</taxon>
    </lineage>
</organism>
<accession>A0AAV6U3H3</accession>
<dbReference type="AlphaFoldDB" id="A0AAV6U3H3"/>
<sequence>MSRFTISNSDLEILNALTIANSISKNLTSNSSFEKSNSYNASYGQGKSKRTISTTFSTNDSAIGSTNDSVICSTNDGSTASTKADVTSSTNLGAFCSSSISAPLSPYFDATCSTTDAAACSTDDSIQGIFRRANQTFTSFQLDSEYQAVLQDIQTVCLMNDITTERKRELENKRAITTPSTLSTSVLRKRLENINLVIKHILTISSQVSKVKQSLQDAPYKTTLKVGPSCQEDVVKFFHTADAIIKKLQDDSSAVKFYNKSVAQVIPVDETALHSKLQAIITGLARRLDILTEFRNCLLAIEES</sequence>
<dbReference type="EMBL" id="JAFNEN010000707">
    <property type="protein sequence ID" value="KAG8178261.1"/>
    <property type="molecule type" value="Genomic_DNA"/>
</dbReference>
<evidence type="ECO:0000313" key="2">
    <source>
        <dbReference type="Proteomes" id="UP000827092"/>
    </source>
</evidence>
<reference evidence="1 2" key="1">
    <citation type="journal article" date="2022" name="Nat. Ecol. Evol.">
        <title>A masculinizing supergene underlies an exaggerated male reproductive morph in a spider.</title>
        <authorList>
            <person name="Hendrickx F."/>
            <person name="De Corte Z."/>
            <person name="Sonet G."/>
            <person name="Van Belleghem S.M."/>
            <person name="Kostlbacher S."/>
            <person name="Vangestel C."/>
        </authorList>
    </citation>
    <scope>NUCLEOTIDE SEQUENCE [LARGE SCALE GENOMIC DNA]</scope>
    <source>
        <strain evidence="1">W744_W776</strain>
    </source>
</reference>
<keyword evidence="2" id="KW-1185">Reference proteome</keyword>
<gene>
    <name evidence="1" type="ORF">JTE90_018808</name>
</gene>
<evidence type="ECO:0000313" key="1">
    <source>
        <dbReference type="EMBL" id="KAG8178261.1"/>
    </source>
</evidence>
<proteinExistence type="predicted"/>
<comment type="caution">
    <text evidence="1">The sequence shown here is derived from an EMBL/GenBank/DDBJ whole genome shotgun (WGS) entry which is preliminary data.</text>
</comment>
<protein>
    <submittedName>
        <fullName evidence="1">Uncharacterized protein</fullName>
    </submittedName>
</protein>
<name>A0AAV6U3H3_9ARAC</name>
<dbReference type="Proteomes" id="UP000827092">
    <property type="component" value="Unassembled WGS sequence"/>
</dbReference>